<dbReference type="Gene3D" id="1.20.120.330">
    <property type="entry name" value="Nucleotidyltransferases domain 2"/>
    <property type="match status" value="1"/>
</dbReference>
<dbReference type="InterPro" id="IPR007761">
    <property type="entry name" value="MtlR-like"/>
</dbReference>
<evidence type="ECO:0000313" key="2">
    <source>
        <dbReference type="Proteomes" id="UP000622707"/>
    </source>
</evidence>
<dbReference type="PANTHER" id="PTHR37941">
    <property type="entry name" value="FUMARASE E-RELATED"/>
    <property type="match status" value="1"/>
</dbReference>
<protein>
    <recommendedName>
        <fullName evidence="3">Transcriptional regulator</fullName>
    </recommendedName>
</protein>
<dbReference type="EMBL" id="JAEQND010000019">
    <property type="protein sequence ID" value="MBL0428488.1"/>
    <property type="molecule type" value="Genomic_DNA"/>
</dbReference>
<gene>
    <name evidence="1" type="ORF">JI746_25510</name>
</gene>
<dbReference type="InterPro" id="IPR038026">
    <property type="entry name" value="MtlR-like_sf"/>
</dbReference>
<reference evidence="1 2" key="1">
    <citation type="journal article" date="2017" name="Int. J. Syst. Evol. Microbiol.">
        <title>Ramlibacter alkalitolerans sp. nov., alkali-tolerant bacterium isolated from soil of ginseng.</title>
        <authorList>
            <person name="Lee D.H."/>
            <person name="Cha C.J."/>
        </authorList>
    </citation>
    <scope>NUCLEOTIDE SEQUENCE [LARGE SCALE GENOMIC DNA]</scope>
    <source>
        <strain evidence="1 2">KACC 19305</strain>
    </source>
</reference>
<dbReference type="RefSeq" id="WP_201693134.1">
    <property type="nucleotide sequence ID" value="NZ_JAEQND010000019.1"/>
</dbReference>
<name>A0ABS1JW84_9BURK</name>
<proteinExistence type="predicted"/>
<dbReference type="PANTHER" id="PTHR37941:SF1">
    <property type="entry name" value="FUMARASE E-RELATED"/>
    <property type="match status" value="1"/>
</dbReference>
<dbReference type="Proteomes" id="UP000622707">
    <property type="component" value="Unassembled WGS sequence"/>
</dbReference>
<keyword evidence="2" id="KW-1185">Reference proteome</keyword>
<comment type="caution">
    <text evidence="1">The sequence shown here is derived from an EMBL/GenBank/DDBJ whole genome shotgun (WGS) entry which is preliminary data.</text>
</comment>
<dbReference type="Pfam" id="PF05068">
    <property type="entry name" value="MtlR"/>
    <property type="match status" value="1"/>
</dbReference>
<dbReference type="SUPFAM" id="SSF158668">
    <property type="entry name" value="MtlR-like"/>
    <property type="match status" value="1"/>
</dbReference>
<evidence type="ECO:0008006" key="3">
    <source>
        <dbReference type="Google" id="ProtNLM"/>
    </source>
</evidence>
<accession>A0ABS1JW84</accession>
<evidence type="ECO:0000313" key="1">
    <source>
        <dbReference type="EMBL" id="MBL0428488.1"/>
    </source>
</evidence>
<organism evidence="1 2">
    <name type="scientific">Ramlibacter alkalitolerans</name>
    <dbReference type="NCBI Taxonomy" id="2039631"/>
    <lineage>
        <taxon>Bacteria</taxon>
        <taxon>Pseudomonadati</taxon>
        <taxon>Pseudomonadota</taxon>
        <taxon>Betaproteobacteria</taxon>
        <taxon>Burkholderiales</taxon>
        <taxon>Comamonadaceae</taxon>
        <taxon>Ramlibacter</taxon>
    </lineage>
</organism>
<sequence>MPAPAELELFQWNVMMDAFNRESDRGAAVLVAGFVENYLGSYLRSLVKDPQVAGDLFGAMGPLSSFSQRIAVAYAFGFITKEHYENLTLVRRIRNHFAHHPLDVSFATNEVAQLAKRLSSFQVAKDSHPRDDAEIYRRAYMFASAFFCGYAHAKRQFPDGTKPTAIYESGSIPQEER</sequence>